<dbReference type="CDD" id="cd00067">
    <property type="entry name" value="GAL4"/>
    <property type="match status" value="1"/>
</dbReference>
<dbReference type="RefSeq" id="XP_040737523.1">
    <property type="nucleotide sequence ID" value="XM_040881892.1"/>
</dbReference>
<comment type="caution">
    <text evidence="8">The sequence shown here is derived from an EMBL/GenBank/DDBJ whole genome shotgun (WGS) entry which is preliminary data.</text>
</comment>
<dbReference type="GO" id="GO:0000981">
    <property type="term" value="F:DNA-binding transcription factor activity, RNA polymerase II-specific"/>
    <property type="evidence" value="ECO:0007669"/>
    <property type="project" value="InterPro"/>
</dbReference>
<dbReference type="GO" id="GO:0005634">
    <property type="term" value="C:nucleus"/>
    <property type="evidence" value="ECO:0007669"/>
    <property type="project" value="UniProtKB-SubCell"/>
</dbReference>
<evidence type="ECO:0000256" key="5">
    <source>
        <dbReference type="ARBA" id="ARBA00023242"/>
    </source>
</evidence>
<dbReference type="CDD" id="cd00947">
    <property type="entry name" value="TBP_aldolase_IIB"/>
    <property type="match status" value="1"/>
</dbReference>
<gene>
    <name evidence="8" type="ORF">BHQ10_009021</name>
</gene>
<dbReference type="PANTHER" id="PTHR37534:SF3">
    <property type="entry name" value="ZN(II)2CYS6 TRANSCRIPTION FACTOR (EUROFUNG)"/>
    <property type="match status" value="1"/>
</dbReference>
<dbReference type="PANTHER" id="PTHR37534">
    <property type="entry name" value="TRANSCRIPTIONAL ACTIVATOR PROTEIN UGA3"/>
    <property type="match status" value="1"/>
</dbReference>
<reference evidence="8 9" key="1">
    <citation type="journal article" date="2017" name="Biotechnol. Biofuels">
        <title>Differential beta-glucosidase expression as a function of carbon source availability in Talaromyces amestolkiae: a genomic and proteomic approach.</title>
        <authorList>
            <person name="de Eugenio L.I."/>
            <person name="Mendez-Liter J.A."/>
            <person name="Nieto-Dominguez M."/>
            <person name="Alonso L."/>
            <person name="Gil-Munoz J."/>
            <person name="Barriuso J."/>
            <person name="Prieto A."/>
            <person name="Martinez M.J."/>
        </authorList>
    </citation>
    <scope>NUCLEOTIDE SEQUENCE [LARGE SCALE GENOMIC DNA]</scope>
    <source>
        <strain evidence="8 9">CIB</strain>
    </source>
</reference>
<dbReference type="InterPro" id="IPR000771">
    <property type="entry name" value="FBA_II"/>
</dbReference>
<name>A0A364LB54_TALAM</name>
<dbReference type="GO" id="GO:0000976">
    <property type="term" value="F:transcription cis-regulatory region binding"/>
    <property type="evidence" value="ECO:0007669"/>
    <property type="project" value="TreeGrafter"/>
</dbReference>
<evidence type="ECO:0000256" key="6">
    <source>
        <dbReference type="SAM" id="MobiDB-lite"/>
    </source>
</evidence>
<evidence type="ECO:0000256" key="2">
    <source>
        <dbReference type="ARBA" id="ARBA00023015"/>
    </source>
</evidence>
<dbReference type="GO" id="GO:0045944">
    <property type="term" value="P:positive regulation of transcription by RNA polymerase II"/>
    <property type="evidence" value="ECO:0007669"/>
    <property type="project" value="TreeGrafter"/>
</dbReference>
<evidence type="ECO:0000256" key="4">
    <source>
        <dbReference type="ARBA" id="ARBA00023163"/>
    </source>
</evidence>
<dbReference type="OrthoDB" id="5319341at2759"/>
<evidence type="ECO:0000313" key="8">
    <source>
        <dbReference type="EMBL" id="RAO73009.1"/>
    </source>
</evidence>
<sequence>MVNNPSPSSSPPRLSRNRRSRGRGLRTTSGCTTCRKRHLKCDELKPICGLCKKAKKTCSYTQQQTPETPSTGTRSRQEKRTESLSHEDEENATCTPAQLHEDVQQHSLHLDGDIANITQTSPPSHDLEPPHYETPHILSWEYITADDNGAVIRKDTSPQQQEHHQQHHPQQSLDQLAAIVAADRDNSSTSSILHNNNFPTNTAQSLSASVSVTSPGPTVNAATIRWFGLLAHDAARSTPEISTVLDHTSNGTVNGTENDYRKFRNFFFARAEEENVDVSRLTPLERATRIVDQEQPSLLGIEGEDNNVHVQAHQFEEQLWQSEKPIQLLPREYLLFEHFVRRVSQWIDLFDPTCKFSSYVPHLAMRNAGLLNAILALSCRHISLNPSLAASPEIPNSDDRSYRDLALQYYYQTLHYVQKAMQYSSYKTSSELLATTLIISTYEMLNDSSKDWQRHLEGVFLIQRSQVIHGDSGGIKSAVWWAWLRQDLWAAFRERRKTLTFWTPKRPYSSLTPFELAARSVYVTAKVIDYCSREAMNNMTLQERVDQASYLRKSLDDWEQHLTVEFSPLPTMSHDNVSIFSPIWICAPAFGVAIQVHCVGQILLCTHEPSMGGPDQFIKTQSTVKHCIDIICGIAITLNDDASSLMSSQCLYIAGMFTQDINERNCILDLLDARRKHIMASTWKDTNIHNRILRNAEAKGYGVIAAIAYNIEQILGLVKAAVKARSPLIIQFFPWAIEVSDGLLIRTAAEAVKRAIEAGVPISIHLDHAQSEDIIKRATELPFDSIMVDMSHYEKEVNLSKTKALVEYCNARQIATEAEPGRIEGGEDGVMDTAGLEACMTTPEEVEQFVATGVDALAPAFGNVHGEYGPAGPRLDFERFAQIRSNVNGRVRLALHGTNGFEPDLMKECVKAGVSKVNVNRLVLDDYYEHLYANAGKMPHTQLIEEGIEKVVDLTVRWMEICGSARQA</sequence>
<dbReference type="InterPro" id="IPR013785">
    <property type="entry name" value="Aldolase_TIM"/>
</dbReference>
<organism evidence="8 9">
    <name type="scientific">Talaromyces amestolkiae</name>
    <dbReference type="NCBI Taxonomy" id="1196081"/>
    <lineage>
        <taxon>Eukaryota</taxon>
        <taxon>Fungi</taxon>
        <taxon>Dikarya</taxon>
        <taxon>Ascomycota</taxon>
        <taxon>Pezizomycotina</taxon>
        <taxon>Eurotiomycetes</taxon>
        <taxon>Eurotiomycetidae</taxon>
        <taxon>Eurotiales</taxon>
        <taxon>Trichocomaceae</taxon>
        <taxon>Talaromyces</taxon>
        <taxon>Talaromyces sect. Talaromyces</taxon>
    </lineage>
</organism>
<keyword evidence="5" id="KW-0539">Nucleus</keyword>
<comment type="subcellular location">
    <subcellularLocation>
        <location evidence="1">Nucleus</location>
    </subcellularLocation>
</comment>
<dbReference type="Pfam" id="PF11951">
    <property type="entry name" value="Fungal_trans_2"/>
    <property type="match status" value="1"/>
</dbReference>
<dbReference type="SUPFAM" id="SSF57701">
    <property type="entry name" value="Zn2/Cys6 DNA-binding domain"/>
    <property type="match status" value="1"/>
</dbReference>
<dbReference type="GeneID" id="63798235"/>
<feature type="domain" description="Zn(2)-C6 fungal-type" evidence="7">
    <location>
        <begin position="30"/>
        <end position="60"/>
    </location>
</feature>
<dbReference type="Pfam" id="PF00172">
    <property type="entry name" value="Zn_clus"/>
    <property type="match status" value="1"/>
</dbReference>
<evidence type="ECO:0000259" key="7">
    <source>
        <dbReference type="PROSITE" id="PS50048"/>
    </source>
</evidence>
<dbReference type="GO" id="GO:0008270">
    <property type="term" value="F:zinc ion binding"/>
    <property type="evidence" value="ECO:0007669"/>
    <property type="project" value="InterPro"/>
</dbReference>
<feature type="region of interest" description="Disordered" evidence="6">
    <location>
        <begin position="1"/>
        <end position="30"/>
    </location>
</feature>
<evidence type="ECO:0000256" key="1">
    <source>
        <dbReference type="ARBA" id="ARBA00004123"/>
    </source>
</evidence>
<dbReference type="Gene3D" id="3.20.20.70">
    <property type="entry name" value="Aldolase class I"/>
    <property type="match status" value="1"/>
</dbReference>
<dbReference type="InterPro" id="IPR001138">
    <property type="entry name" value="Zn2Cys6_DnaBD"/>
</dbReference>
<keyword evidence="9" id="KW-1185">Reference proteome</keyword>
<dbReference type="PROSITE" id="PS50048">
    <property type="entry name" value="ZN2_CY6_FUNGAL_2"/>
    <property type="match status" value="1"/>
</dbReference>
<protein>
    <recommendedName>
        <fullName evidence="7">Zn(2)-C6 fungal-type domain-containing protein</fullName>
    </recommendedName>
</protein>
<dbReference type="Proteomes" id="UP000249363">
    <property type="component" value="Unassembled WGS sequence"/>
</dbReference>
<evidence type="ECO:0000313" key="9">
    <source>
        <dbReference type="Proteomes" id="UP000249363"/>
    </source>
</evidence>
<dbReference type="InterPro" id="IPR021858">
    <property type="entry name" value="Fun_TF"/>
</dbReference>
<keyword evidence="4" id="KW-0804">Transcription</keyword>
<dbReference type="GO" id="GO:0005975">
    <property type="term" value="P:carbohydrate metabolic process"/>
    <property type="evidence" value="ECO:0007669"/>
    <property type="project" value="InterPro"/>
</dbReference>
<dbReference type="SMART" id="SM00066">
    <property type="entry name" value="GAL4"/>
    <property type="match status" value="1"/>
</dbReference>
<dbReference type="Pfam" id="PF01116">
    <property type="entry name" value="F_bP_aldolase"/>
    <property type="match status" value="1"/>
</dbReference>
<proteinExistence type="predicted"/>
<evidence type="ECO:0000256" key="3">
    <source>
        <dbReference type="ARBA" id="ARBA00023125"/>
    </source>
</evidence>
<dbReference type="Gene3D" id="4.10.240.10">
    <property type="entry name" value="Zn(2)-C6 fungal-type DNA-binding domain"/>
    <property type="match status" value="1"/>
</dbReference>
<dbReference type="GO" id="GO:0016832">
    <property type="term" value="F:aldehyde-lyase activity"/>
    <property type="evidence" value="ECO:0007669"/>
    <property type="project" value="InterPro"/>
</dbReference>
<dbReference type="SUPFAM" id="SSF51569">
    <property type="entry name" value="Aldolase"/>
    <property type="match status" value="1"/>
</dbReference>
<dbReference type="PROSITE" id="PS00463">
    <property type="entry name" value="ZN2_CY6_FUNGAL_1"/>
    <property type="match status" value="1"/>
</dbReference>
<dbReference type="AlphaFoldDB" id="A0A364LB54"/>
<feature type="compositionally biased region" description="Basic residues" evidence="6">
    <location>
        <begin position="15"/>
        <end position="24"/>
    </location>
</feature>
<keyword evidence="2" id="KW-0805">Transcription regulation</keyword>
<feature type="compositionally biased region" description="Basic and acidic residues" evidence="6">
    <location>
        <begin position="75"/>
        <end position="86"/>
    </location>
</feature>
<dbReference type="EMBL" id="MIKG01000022">
    <property type="protein sequence ID" value="RAO73009.1"/>
    <property type="molecule type" value="Genomic_DNA"/>
</dbReference>
<feature type="region of interest" description="Disordered" evidence="6">
    <location>
        <begin position="59"/>
        <end position="93"/>
    </location>
</feature>
<dbReference type="InterPro" id="IPR036864">
    <property type="entry name" value="Zn2-C6_fun-type_DNA-bd_sf"/>
</dbReference>
<dbReference type="STRING" id="1196081.A0A364LB54"/>
<feature type="compositionally biased region" description="Low complexity" evidence="6">
    <location>
        <begin position="1"/>
        <end position="14"/>
    </location>
</feature>
<accession>A0A364LB54</accession>
<keyword evidence="3" id="KW-0238">DNA-binding</keyword>
<feature type="compositionally biased region" description="Polar residues" evidence="6">
    <location>
        <begin position="59"/>
        <end position="74"/>
    </location>
</feature>